<gene>
    <name evidence="2" type="ORF">QP029_05850</name>
</gene>
<name>A0ABY8VT24_9CORY</name>
<evidence type="ECO:0000313" key="2">
    <source>
        <dbReference type="EMBL" id="WIM71299.1"/>
    </source>
</evidence>
<keyword evidence="3" id="KW-1185">Reference proteome</keyword>
<protein>
    <recommendedName>
        <fullName evidence="4">Alkaline shock response membrane anchor protein AmaP</fullName>
    </recommendedName>
</protein>
<dbReference type="Proteomes" id="UP001238805">
    <property type="component" value="Chromosome"/>
</dbReference>
<feature type="transmembrane region" description="Helical" evidence="1">
    <location>
        <begin position="60"/>
        <end position="81"/>
    </location>
</feature>
<evidence type="ECO:0008006" key="4">
    <source>
        <dbReference type="Google" id="ProtNLM"/>
    </source>
</evidence>
<keyword evidence="1" id="KW-1133">Transmembrane helix</keyword>
<evidence type="ECO:0000256" key="1">
    <source>
        <dbReference type="SAM" id="Phobius"/>
    </source>
</evidence>
<keyword evidence="1" id="KW-0812">Transmembrane</keyword>
<evidence type="ECO:0000313" key="3">
    <source>
        <dbReference type="Proteomes" id="UP001238805"/>
    </source>
</evidence>
<reference evidence="2 3" key="1">
    <citation type="submission" date="2023-05" db="EMBL/GenBank/DDBJ databases">
        <title>Corynebacterium suedekumii sp. nov. and Corynebacterium breve sp. nov. isolated from raw cow's milk.</title>
        <authorList>
            <person name="Baer M.K."/>
            <person name="Mehl L."/>
            <person name="Hellmuth R."/>
            <person name="Marke G."/>
            <person name="Lipski A."/>
        </authorList>
    </citation>
    <scope>NUCLEOTIDE SEQUENCE [LARGE SCALE GENOMIC DNA]</scope>
    <source>
        <strain evidence="2 3">LM112</strain>
    </source>
</reference>
<keyword evidence="1" id="KW-0472">Membrane</keyword>
<dbReference type="EMBL" id="CP126970">
    <property type="protein sequence ID" value="WIM71299.1"/>
    <property type="molecule type" value="Genomic_DNA"/>
</dbReference>
<proteinExistence type="predicted"/>
<accession>A0ABY8VT24</accession>
<sequence length="185" mass="20667">MKKRTATLDRVMVFLLGLLLLLGGIWTIGLYLDVPAAQRLADFIDFPAWRTAQQERWFDALLAGILAVSALIGVWLISVNLRRYRIGRMSSPASGPDGYIDINLAMLAEGVAAEIGRHPRVDTVQHQVREMWGRPTMTWTVRARPGVDVPALRPVLEDAERDVRAAVPGIDVDTVYRIHLYPVEA</sequence>
<organism evidence="2 3">
    <name type="scientific">Corynebacterium suedekumii</name>
    <dbReference type="NCBI Taxonomy" id="3049801"/>
    <lineage>
        <taxon>Bacteria</taxon>
        <taxon>Bacillati</taxon>
        <taxon>Actinomycetota</taxon>
        <taxon>Actinomycetes</taxon>
        <taxon>Mycobacteriales</taxon>
        <taxon>Corynebacteriaceae</taxon>
        <taxon>Corynebacterium</taxon>
    </lineage>
</organism>
<dbReference type="RefSeq" id="WP_284875872.1">
    <property type="nucleotide sequence ID" value="NZ_CP126970.1"/>
</dbReference>
<feature type="transmembrane region" description="Helical" evidence="1">
    <location>
        <begin position="12"/>
        <end position="32"/>
    </location>
</feature>